<evidence type="ECO:0000313" key="11">
    <source>
        <dbReference type="EMBL" id="KTD66859.1"/>
    </source>
</evidence>
<comment type="caution">
    <text evidence="11">The sequence shown here is derived from an EMBL/GenBank/DDBJ whole genome shotgun (WGS) entry which is preliminary data.</text>
</comment>
<evidence type="ECO:0000256" key="2">
    <source>
        <dbReference type="ARBA" id="ARBA00008914"/>
    </source>
</evidence>
<feature type="domain" description="OmpA-like" evidence="10">
    <location>
        <begin position="164"/>
        <end position="285"/>
    </location>
</feature>
<evidence type="ECO:0000256" key="8">
    <source>
        <dbReference type="SAM" id="MobiDB-lite"/>
    </source>
</evidence>
<dbReference type="Proteomes" id="UP000054926">
    <property type="component" value="Unassembled WGS sequence"/>
</dbReference>
<feature type="transmembrane region" description="Helical" evidence="9">
    <location>
        <begin position="33"/>
        <end position="53"/>
    </location>
</feature>
<dbReference type="Gene3D" id="3.30.1330.60">
    <property type="entry name" value="OmpA-like domain"/>
    <property type="match status" value="1"/>
</dbReference>
<evidence type="ECO:0000256" key="1">
    <source>
        <dbReference type="ARBA" id="ARBA00004162"/>
    </source>
</evidence>
<dbReference type="InterPro" id="IPR006665">
    <property type="entry name" value="OmpA-like"/>
</dbReference>
<evidence type="ECO:0000313" key="12">
    <source>
        <dbReference type="Proteomes" id="UP000054926"/>
    </source>
</evidence>
<keyword evidence="11" id="KW-0282">Flagellum</keyword>
<keyword evidence="11" id="KW-0969">Cilium</keyword>
<proteinExistence type="inferred from homology"/>
<keyword evidence="5 9" id="KW-1133">Transmembrane helix</keyword>
<dbReference type="PATRIC" id="fig|947033.5.peg.3249"/>
<organism evidence="11 12">
    <name type="scientific">Legionella steelei</name>
    <dbReference type="NCBI Taxonomy" id="947033"/>
    <lineage>
        <taxon>Bacteria</taxon>
        <taxon>Pseudomonadati</taxon>
        <taxon>Pseudomonadota</taxon>
        <taxon>Gammaproteobacteria</taxon>
        <taxon>Legionellales</taxon>
        <taxon>Legionellaceae</taxon>
        <taxon>Legionella</taxon>
    </lineage>
</organism>
<keyword evidence="4 9" id="KW-0812">Transmembrane</keyword>
<dbReference type="AlphaFoldDB" id="A0A0W0ZCL6"/>
<dbReference type="PANTHER" id="PTHR30329:SF21">
    <property type="entry name" value="LIPOPROTEIN YIAD-RELATED"/>
    <property type="match status" value="1"/>
</dbReference>
<evidence type="ECO:0000256" key="5">
    <source>
        <dbReference type="ARBA" id="ARBA00022989"/>
    </source>
</evidence>
<dbReference type="NCBIfam" id="NF006548">
    <property type="entry name" value="PRK09041.1"/>
    <property type="match status" value="1"/>
</dbReference>
<dbReference type="PANTHER" id="PTHR30329">
    <property type="entry name" value="STATOR ELEMENT OF FLAGELLAR MOTOR COMPLEX"/>
    <property type="match status" value="1"/>
</dbReference>
<keyword evidence="6 7" id="KW-0472">Membrane</keyword>
<dbReference type="PROSITE" id="PS51123">
    <property type="entry name" value="OMPA_2"/>
    <property type="match status" value="1"/>
</dbReference>
<dbReference type="Pfam" id="PF13677">
    <property type="entry name" value="MotB_plug"/>
    <property type="match status" value="1"/>
</dbReference>
<evidence type="ECO:0000256" key="7">
    <source>
        <dbReference type="PROSITE-ProRule" id="PRU00473"/>
    </source>
</evidence>
<dbReference type="EMBL" id="LNYY01000021">
    <property type="protein sequence ID" value="KTD66859.1"/>
    <property type="molecule type" value="Genomic_DNA"/>
</dbReference>
<evidence type="ECO:0000256" key="9">
    <source>
        <dbReference type="SAM" id="Phobius"/>
    </source>
</evidence>
<comment type="similarity">
    <text evidence="2">Belongs to the MotB family.</text>
</comment>
<dbReference type="STRING" id="947033.Lste_3065"/>
<name>A0A0W0ZCL6_9GAMM</name>
<dbReference type="OrthoDB" id="9809186at2"/>
<dbReference type="InterPro" id="IPR025713">
    <property type="entry name" value="MotB-like_N_dom"/>
</dbReference>
<protein>
    <submittedName>
        <fullName evidence="11">Flagellar motor protein MotB</fullName>
    </submittedName>
</protein>
<keyword evidence="11" id="KW-0966">Cell projection</keyword>
<gene>
    <name evidence="11" type="primary">motB_1</name>
    <name evidence="11" type="ORF">Lste_3065</name>
</gene>
<keyword evidence="12" id="KW-1185">Reference proteome</keyword>
<sequence length="303" mass="33682">MSENASKVKSSSAPIIRKVKKNQHKHHGGSWKIAFADFVTAMMAFFLLMWLIASLNKAQKDGIAEYFKQPMKITFFGGKNVGNQQINLKGGGPNIKDTNGQVSTTDKASAQSKVAQDIQVIQSNKEQTQKLENLKSQINLSIQQDPSLAGLKSQLLMEIVDNGLRIQLIDNQNKPMFDVGSDKLNPGMELIFAQIAKLLKNVPNKITIEGHTDAHPYHNPEELEYTNWELSTQRANAARRALVKAGLDPDRVLRVSGFSSTQLLNAKDPFSPENRRISIIVLKPGAENKVMKNNAIENKIIKK</sequence>
<feature type="compositionally biased region" description="Polar residues" evidence="8">
    <location>
        <begin position="1"/>
        <end position="13"/>
    </location>
</feature>
<dbReference type="Pfam" id="PF00691">
    <property type="entry name" value="OmpA"/>
    <property type="match status" value="1"/>
</dbReference>
<dbReference type="SUPFAM" id="SSF103088">
    <property type="entry name" value="OmpA-like"/>
    <property type="match status" value="1"/>
</dbReference>
<dbReference type="GO" id="GO:0005886">
    <property type="term" value="C:plasma membrane"/>
    <property type="evidence" value="ECO:0007669"/>
    <property type="project" value="UniProtKB-SubCell"/>
</dbReference>
<evidence type="ECO:0000256" key="3">
    <source>
        <dbReference type="ARBA" id="ARBA00022475"/>
    </source>
</evidence>
<evidence type="ECO:0000259" key="10">
    <source>
        <dbReference type="PROSITE" id="PS51123"/>
    </source>
</evidence>
<feature type="region of interest" description="Disordered" evidence="8">
    <location>
        <begin position="1"/>
        <end position="23"/>
    </location>
</feature>
<accession>A0A0W0ZCL6</accession>
<dbReference type="CDD" id="cd07185">
    <property type="entry name" value="OmpA_C-like"/>
    <property type="match status" value="1"/>
</dbReference>
<dbReference type="InterPro" id="IPR050330">
    <property type="entry name" value="Bact_OuterMem_StrucFunc"/>
</dbReference>
<evidence type="ECO:0000256" key="4">
    <source>
        <dbReference type="ARBA" id="ARBA00022692"/>
    </source>
</evidence>
<comment type="subcellular location">
    <subcellularLocation>
        <location evidence="1">Cell membrane</location>
        <topology evidence="1">Single-pass membrane protein</topology>
    </subcellularLocation>
</comment>
<dbReference type="RefSeq" id="WP_058511910.1">
    <property type="nucleotide sequence ID" value="NZ_LNYY01000021.1"/>
</dbReference>
<reference evidence="11 12" key="1">
    <citation type="submission" date="2015-11" db="EMBL/GenBank/DDBJ databases">
        <title>Genomic analysis of 38 Legionella species identifies large and diverse effector repertoires.</title>
        <authorList>
            <person name="Burstein D."/>
            <person name="Amaro F."/>
            <person name="Zusman T."/>
            <person name="Lifshitz Z."/>
            <person name="Cohen O."/>
            <person name="Gilbert J.A."/>
            <person name="Pupko T."/>
            <person name="Shuman H.A."/>
            <person name="Segal G."/>
        </authorList>
    </citation>
    <scope>NUCLEOTIDE SEQUENCE [LARGE SCALE GENOMIC DNA]</scope>
    <source>
        <strain evidence="11 12">IMVS3376</strain>
    </source>
</reference>
<keyword evidence="3" id="KW-1003">Cell membrane</keyword>
<evidence type="ECO:0000256" key="6">
    <source>
        <dbReference type="ARBA" id="ARBA00023136"/>
    </source>
</evidence>
<dbReference type="InterPro" id="IPR036737">
    <property type="entry name" value="OmpA-like_sf"/>
</dbReference>